<comment type="caution">
    <text evidence="11">Lacks conserved residue(s) required for the propagation of feature annotation.</text>
</comment>
<evidence type="ECO:0000313" key="13">
    <source>
        <dbReference type="Proteomes" id="UP001205740"/>
    </source>
</evidence>
<evidence type="ECO:0000256" key="3">
    <source>
        <dbReference type="ARBA" id="ARBA00012154"/>
    </source>
</evidence>
<evidence type="ECO:0000313" key="12">
    <source>
        <dbReference type="EMBL" id="MCP2159165.1"/>
    </source>
</evidence>
<dbReference type="SUPFAM" id="SSF52540">
    <property type="entry name" value="P-loop containing nucleoside triphosphate hydrolases"/>
    <property type="match status" value="1"/>
</dbReference>
<reference evidence="12 13" key="1">
    <citation type="submission" date="2022-06" db="EMBL/GenBank/DDBJ databases">
        <title>Genomic Encyclopedia of Archaeal and Bacterial Type Strains, Phase II (KMG-II): from individual species to whole genera.</title>
        <authorList>
            <person name="Goeker M."/>
        </authorList>
    </citation>
    <scope>NUCLEOTIDE SEQUENCE [LARGE SCALE GENOMIC DNA]</scope>
    <source>
        <strain evidence="12 13">DSM 45037</strain>
    </source>
</reference>
<dbReference type="PRINTS" id="PR01100">
    <property type="entry name" value="SHIKIMTKNASE"/>
</dbReference>
<comment type="cofactor">
    <cofactor evidence="11">
        <name>Mg(2+)</name>
        <dbReference type="ChEBI" id="CHEBI:18420"/>
    </cofactor>
    <text evidence="11">Binds 1 Mg(2+) ion per subunit.</text>
</comment>
<comment type="subcellular location">
    <subcellularLocation>
        <location evidence="11">Cytoplasm</location>
    </subcellularLocation>
</comment>
<feature type="binding site" evidence="11">
    <location>
        <position position="149"/>
    </location>
    <ligand>
        <name>substrate</name>
    </ligand>
</feature>
<feature type="binding site" evidence="11">
    <location>
        <position position="27"/>
    </location>
    <ligand>
        <name>Mg(2+)</name>
        <dbReference type="ChEBI" id="CHEBI:18420"/>
    </ligand>
</feature>
<dbReference type="PANTHER" id="PTHR21087:SF16">
    <property type="entry name" value="SHIKIMATE KINASE 1, CHLOROPLASTIC"/>
    <property type="match status" value="1"/>
</dbReference>
<feature type="binding site" evidence="11">
    <location>
        <begin position="23"/>
        <end position="28"/>
    </location>
    <ligand>
        <name>ATP</name>
        <dbReference type="ChEBI" id="CHEBI:30616"/>
    </ligand>
</feature>
<dbReference type="PROSITE" id="PS01128">
    <property type="entry name" value="SHIKIMATE_KINASE"/>
    <property type="match status" value="1"/>
</dbReference>
<evidence type="ECO:0000256" key="11">
    <source>
        <dbReference type="HAMAP-Rule" id="MF_00109"/>
    </source>
</evidence>
<gene>
    <name evidence="11" type="primary">aroK</name>
    <name evidence="12" type="ORF">LX12_000329</name>
</gene>
<keyword evidence="9 11" id="KW-0057">Aromatic amino acid biosynthesis</keyword>
<dbReference type="HAMAP" id="MF_00109">
    <property type="entry name" value="Shikimate_kinase"/>
    <property type="match status" value="1"/>
</dbReference>
<keyword evidence="4 11" id="KW-0028">Amino-acid biosynthesis</keyword>
<evidence type="ECO:0000256" key="9">
    <source>
        <dbReference type="ARBA" id="ARBA00023141"/>
    </source>
</evidence>
<feature type="binding site" evidence="11">
    <location>
        <position position="127"/>
    </location>
    <ligand>
        <name>ATP</name>
        <dbReference type="ChEBI" id="CHEBI:30616"/>
    </ligand>
</feature>
<dbReference type="InterPro" id="IPR000623">
    <property type="entry name" value="Shikimate_kinase/TSH1"/>
</dbReference>
<keyword evidence="11" id="KW-0479">Metal-binding</keyword>
<comment type="function">
    <text evidence="11">Catalyzes the specific phosphorylation of the 3-hydroxyl group of shikimic acid using ATP as a cosubstrate.</text>
</comment>
<dbReference type="Pfam" id="PF01202">
    <property type="entry name" value="SKI"/>
    <property type="match status" value="1"/>
</dbReference>
<dbReference type="CDD" id="cd00464">
    <property type="entry name" value="SK"/>
    <property type="match status" value="1"/>
</dbReference>
<evidence type="ECO:0000256" key="8">
    <source>
        <dbReference type="ARBA" id="ARBA00022840"/>
    </source>
</evidence>
<proteinExistence type="inferred from homology"/>
<feature type="binding site" evidence="11">
    <location>
        <position position="69"/>
    </location>
    <ligand>
        <name>substrate</name>
    </ligand>
</feature>
<keyword evidence="11" id="KW-0460">Magnesium</keyword>
<feature type="binding site" evidence="11">
    <location>
        <position position="91"/>
    </location>
    <ligand>
        <name>substrate</name>
    </ligand>
</feature>
<comment type="subunit">
    <text evidence="11">Monomer.</text>
</comment>
<keyword evidence="13" id="KW-1185">Reference proteome</keyword>
<dbReference type="PANTHER" id="PTHR21087">
    <property type="entry name" value="SHIKIMATE KINASE"/>
    <property type="match status" value="1"/>
</dbReference>
<dbReference type="GO" id="GO:0016301">
    <property type="term" value="F:kinase activity"/>
    <property type="evidence" value="ECO:0007669"/>
    <property type="project" value="UniProtKB-KW"/>
</dbReference>
<evidence type="ECO:0000256" key="2">
    <source>
        <dbReference type="ARBA" id="ARBA00006997"/>
    </source>
</evidence>
<keyword evidence="11" id="KW-0963">Cytoplasm</keyword>
<keyword evidence="8 11" id="KW-0067">ATP-binding</keyword>
<comment type="pathway">
    <text evidence="1 11">Metabolic intermediate biosynthesis; chorismate biosynthesis; chorismate from D-erythrose 4-phosphate and phosphoenolpyruvate: step 5/7.</text>
</comment>
<keyword evidence="7 11" id="KW-0418">Kinase</keyword>
<dbReference type="EMBL" id="JAMTCG010000001">
    <property type="protein sequence ID" value="MCP2159165.1"/>
    <property type="molecule type" value="Genomic_DNA"/>
</dbReference>
<accession>A0ABT1GW27</accession>
<keyword evidence="5 11" id="KW-0808">Transferase</keyword>
<comment type="similarity">
    <text evidence="2 11">Belongs to the shikimate kinase family.</text>
</comment>
<comment type="catalytic activity">
    <reaction evidence="10 11">
        <text>shikimate + ATP = 3-phosphoshikimate + ADP + H(+)</text>
        <dbReference type="Rhea" id="RHEA:13121"/>
        <dbReference type="ChEBI" id="CHEBI:15378"/>
        <dbReference type="ChEBI" id="CHEBI:30616"/>
        <dbReference type="ChEBI" id="CHEBI:36208"/>
        <dbReference type="ChEBI" id="CHEBI:145989"/>
        <dbReference type="ChEBI" id="CHEBI:456216"/>
        <dbReference type="EC" id="2.7.1.71"/>
    </reaction>
</comment>
<feature type="binding site" evidence="11">
    <location>
        <position position="45"/>
    </location>
    <ligand>
        <name>substrate</name>
    </ligand>
</feature>
<evidence type="ECO:0000256" key="6">
    <source>
        <dbReference type="ARBA" id="ARBA00022741"/>
    </source>
</evidence>
<evidence type="ECO:0000256" key="1">
    <source>
        <dbReference type="ARBA" id="ARBA00004842"/>
    </source>
</evidence>
<evidence type="ECO:0000256" key="5">
    <source>
        <dbReference type="ARBA" id="ARBA00022679"/>
    </source>
</evidence>
<dbReference type="RefSeq" id="WP_253652757.1">
    <property type="nucleotide sequence ID" value="NZ_BAAAOE010000004.1"/>
</dbReference>
<keyword evidence="6 11" id="KW-0547">Nucleotide-binding</keyword>
<dbReference type="InterPro" id="IPR027417">
    <property type="entry name" value="P-loop_NTPase"/>
</dbReference>
<protein>
    <recommendedName>
        <fullName evidence="3 11">Shikimate kinase</fullName>
        <shortName evidence="11">SK</shortName>
        <ecNumber evidence="3 11">2.7.1.71</ecNumber>
    </recommendedName>
</protein>
<dbReference type="Gene3D" id="3.40.50.300">
    <property type="entry name" value="P-loop containing nucleotide triphosphate hydrolases"/>
    <property type="match status" value="1"/>
</dbReference>
<dbReference type="InterPro" id="IPR031322">
    <property type="entry name" value="Shikimate/glucono_kinase"/>
</dbReference>
<comment type="caution">
    <text evidence="12">The sequence shown here is derived from an EMBL/GenBank/DDBJ whole genome shotgun (WGS) entry which is preliminary data.</text>
</comment>
<dbReference type="Proteomes" id="UP001205740">
    <property type="component" value="Unassembled WGS sequence"/>
</dbReference>
<evidence type="ECO:0000256" key="10">
    <source>
        <dbReference type="ARBA" id="ARBA00048567"/>
    </source>
</evidence>
<name>A0ABT1GW27_9NOCA</name>
<dbReference type="InterPro" id="IPR023000">
    <property type="entry name" value="Shikimate_kinase_CS"/>
</dbReference>
<evidence type="ECO:0000256" key="4">
    <source>
        <dbReference type="ARBA" id="ARBA00022605"/>
    </source>
</evidence>
<evidence type="ECO:0000256" key="7">
    <source>
        <dbReference type="ARBA" id="ARBA00022777"/>
    </source>
</evidence>
<organism evidence="12 13">
    <name type="scientific">Williamsia serinedens</name>
    <dbReference type="NCBI Taxonomy" id="391736"/>
    <lineage>
        <taxon>Bacteria</taxon>
        <taxon>Bacillati</taxon>
        <taxon>Actinomycetota</taxon>
        <taxon>Actinomycetes</taxon>
        <taxon>Mycobacteriales</taxon>
        <taxon>Nocardiaceae</taxon>
        <taxon>Williamsia</taxon>
    </lineage>
</organism>
<sequence>MTGSATPEPAGRRPVAVLVGFMGAGKSTVGAALARLLDAPLVDTDAEIVRRAGRPIPQIFVDDGEQAFRDLEAQVVADVLATHTGVVALGGGAVTTAAVREALAGHAVVHLDITPEAGWARVRGSDRPLLRDDDGRGAEQRYRDLHAARRALYRSVTVHHVDATSGDADRLARRIVAVLDADHLEPTAGSPS</sequence>
<dbReference type="EC" id="2.7.1.71" evidence="3 11"/>